<dbReference type="CDD" id="cd09279">
    <property type="entry name" value="RNase_HI_like"/>
    <property type="match status" value="1"/>
</dbReference>
<evidence type="ECO:0000313" key="3">
    <source>
        <dbReference type="Proteomes" id="UP001204151"/>
    </source>
</evidence>
<organism evidence="2 3">
    <name type="scientific">Massilia pinisoli</name>
    <dbReference type="NCBI Taxonomy" id="1772194"/>
    <lineage>
        <taxon>Bacteria</taxon>
        <taxon>Pseudomonadati</taxon>
        <taxon>Pseudomonadota</taxon>
        <taxon>Betaproteobacteria</taxon>
        <taxon>Burkholderiales</taxon>
        <taxon>Oxalobacteraceae</taxon>
        <taxon>Telluria group</taxon>
        <taxon>Massilia</taxon>
    </lineage>
</organism>
<dbReference type="EMBL" id="JANUGW010000020">
    <property type="protein sequence ID" value="MCS0584316.1"/>
    <property type="molecule type" value="Genomic_DNA"/>
</dbReference>
<dbReference type="PANTHER" id="PTHR46387">
    <property type="entry name" value="POLYNUCLEOTIDYL TRANSFERASE, RIBONUCLEASE H-LIKE SUPERFAMILY PROTEIN"/>
    <property type="match status" value="1"/>
</dbReference>
<dbReference type="Pfam" id="PF13456">
    <property type="entry name" value="RVT_3"/>
    <property type="match status" value="1"/>
</dbReference>
<dbReference type="PANTHER" id="PTHR46387:SF2">
    <property type="entry name" value="RIBONUCLEASE HI"/>
    <property type="match status" value="1"/>
</dbReference>
<dbReference type="PROSITE" id="PS50879">
    <property type="entry name" value="RNASE_H_1"/>
    <property type="match status" value="1"/>
</dbReference>
<gene>
    <name evidence="2" type="ORF">NX784_22250</name>
</gene>
<dbReference type="SUPFAM" id="SSF53098">
    <property type="entry name" value="Ribonuclease H-like"/>
    <property type="match status" value="1"/>
</dbReference>
<dbReference type="InterPro" id="IPR036397">
    <property type="entry name" value="RNaseH_sf"/>
</dbReference>
<keyword evidence="3" id="KW-1185">Reference proteome</keyword>
<accession>A0ABT1ZWL2</accession>
<reference evidence="2 3" key="1">
    <citation type="submission" date="2022-08" db="EMBL/GenBank/DDBJ databases">
        <title>Reclassification of Massilia species as members of the genera Telluria, Duganella, Pseudoduganella, Mokoshia gen. nov. and Zemynaea gen. nov. using orthogonal and non-orthogonal genome-based approaches.</title>
        <authorList>
            <person name="Bowman J.P."/>
        </authorList>
    </citation>
    <scope>NUCLEOTIDE SEQUENCE [LARGE SCALE GENOMIC DNA]</scope>
    <source>
        <strain evidence="2 3">JCM 31316</strain>
    </source>
</reference>
<feature type="domain" description="RNase H type-1" evidence="1">
    <location>
        <begin position="86"/>
        <end position="223"/>
    </location>
</feature>
<dbReference type="RefSeq" id="WP_258818878.1">
    <property type="nucleotide sequence ID" value="NZ_JANUGW010000020.1"/>
</dbReference>
<proteinExistence type="predicted"/>
<comment type="caution">
    <text evidence="2">The sequence shown here is derived from an EMBL/GenBank/DDBJ whole genome shotgun (WGS) entry which is preliminary data.</text>
</comment>
<dbReference type="InterPro" id="IPR002156">
    <property type="entry name" value="RNaseH_domain"/>
</dbReference>
<evidence type="ECO:0000259" key="1">
    <source>
        <dbReference type="PROSITE" id="PS50879"/>
    </source>
</evidence>
<dbReference type="Gene3D" id="3.30.420.10">
    <property type="entry name" value="Ribonuclease H-like superfamily/Ribonuclease H"/>
    <property type="match status" value="1"/>
</dbReference>
<evidence type="ECO:0000313" key="2">
    <source>
        <dbReference type="EMBL" id="MCS0584316.1"/>
    </source>
</evidence>
<dbReference type="InterPro" id="IPR012337">
    <property type="entry name" value="RNaseH-like_sf"/>
</dbReference>
<name>A0ABT1ZWL2_9BURK</name>
<dbReference type="Proteomes" id="UP001204151">
    <property type="component" value="Unassembled WGS sequence"/>
</dbReference>
<sequence>MNDFPDLDRIAYKAERAASRRLVRNEGLSAEDALRRTLALAAGTQGLDALVAARSSQLAAQAARDLARAAEQAAANARRAARHDGRPSAWRGWFDGSARPNPGRCGIGALLSGPDGVRVEIAQPAGHGNSSEAEYRALIAVLEAAVTHGAHDLTLYGDSRVVIDDVNGPDLHAAPALAPYRARVLALLALLPDVRLRWVPRHKNLDADALSQRALGALPLDHTDASNDTIPAS</sequence>
<protein>
    <submittedName>
        <fullName evidence="2">Ribonuclease HI family protein</fullName>
    </submittedName>
</protein>